<keyword evidence="5 6" id="KW-0067">ATP-binding</keyword>
<name>A0A242KZM0_ENTMU</name>
<dbReference type="GO" id="GO:0000287">
    <property type="term" value="F:magnesium ion binding"/>
    <property type="evidence" value="ECO:0007669"/>
    <property type="project" value="UniProtKB-UniRule"/>
</dbReference>
<comment type="caution">
    <text evidence="8">The sequence shown here is derived from an EMBL/GenBank/DDBJ whole genome shotgun (WGS) entry which is preliminary data.</text>
</comment>
<dbReference type="GO" id="GO:0006085">
    <property type="term" value="P:acetyl-CoA biosynthetic process"/>
    <property type="evidence" value="ECO:0007669"/>
    <property type="project" value="UniProtKB-UniRule"/>
</dbReference>
<comment type="cofactor">
    <cofactor evidence="6">
        <name>Mg(2+)</name>
        <dbReference type="ChEBI" id="CHEBI:18420"/>
    </cofactor>
    <cofactor evidence="6">
        <name>Mn(2+)</name>
        <dbReference type="ChEBI" id="CHEBI:29035"/>
    </cofactor>
    <text evidence="6">Mg(2+). Can also accept Mn(2+).</text>
</comment>
<keyword evidence="3 6" id="KW-0547">Nucleotide-binding</keyword>
<dbReference type="PROSITE" id="PS01075">
    <property type="entry name" value="ACETATE_KINASE_1"/>
    <property type="match status" value="1"/>
</dbReference>
<keyword evidence="6" id="KW-0963">Cytoplasm</keyword>
<dbReference type="InterPro" id="IPR023865">
    <property type="entry name" value="Aliphatic_acid_kinase_CS"/>
</dbReference>
<dbReference type="InterPro" id="IPR004372">
    <property type="entry name" value="Ac/propionate_kinase"/>
</dbReference>
<evidence type="ECO:0000313" key="9">
    <source>
        <dbReference type="Proteomes" id="UP000195024"/>
    </source>
</evidence>
<dbReference type="Proteomes" id="UP000195024">
    <property type="component" value="Unassembled WGS sequence"/>
</dbReference>
<evidence type="ECO:0000256" key="7">
    <source>
        <dbReference type="RuleBase" id="RU003835"/>
    </source>
</evidence>
<dbReference type="EMBL" id="NGMS01000001">
    <property type="protein sequence ID" value="OTP27394.1"/>
    <property type="molecule type" value="Genomic_DNA"/>
</dbReference>
<sequence length="396" mass="43385">MKELIIAINSGSSSLKFQVYEFPEEKMIAKGLFERIGLASSMDLTYSLDGGKSSRSVKGETHEDAVKYLLDFLLEEKIVTDLSEITGVGHRVAHGGEFFKGSCIVEDESLKKIKSLSHLAPLHNPINIMGIEAFKNNLPACPQVAVFDTSFHQTMPEENYLYPIPYKLYEEAGIRRFGFHGTSHQFVATEAVKSLGKKLEDLKIISCHLGNGGSICGIKNGQSVITSMGFTPLAGIMMGTRCGDIDPSIVTYLGREKQMSFAEIEQMMNQDSGFKGVSGISSDARDIEEAFEQGDPKAVLAMNMFCGRVKQMIGAYAAELGGLDVLIFTAGIGENSPIIRQLSCEGLSLFGITVDEERNNTRQAIVSQENGRVAVMIVPTNEERMIVRETNQLISK</sequence>
<organism evidence="8 9">
    <name type="scientific">Enterococcus mundtii</name>
    <dbReference type="NCBI Taxonomy" id="53346"/>
    <lineage>
        <taxon>Bacteria</taxon>
        <taxon>Bacillati</taxon>
        <taxon>Bacillota</taxon>
        <taxon>Bacilli</taxon>
        <taxon>Lactobacillales</taxon>
        <taxon>Enterococcaceae</taxon>
        <taxon>Enterococcus</taxon>
    </lineage>
</organism>
<evidence type="ECO:0000256" key="3">
    <source>
        <dbReference type="ARBA" id="ARBA00022741"/>
    </source>
</evidence>
<keyword evidence="6" id="KW-0479">Metal-binding</keyword>
<feature type="binding site" evidence="6">
    <location>
        <position position="382"/>
    </location>
    <ligand>
        <name>Mg(2+)</name>
        <dbReference type="ChEBI" id="CHEBI:18420"/>
    </ligand>
</feature>
<keyword evidence="2 6" id="KW-0808">Transferase</keyword>
<dbReference type="PRINTS" id="PR00471">
    <property type="entry name" value="ACETATEKNASE"/>
</dbReference>
<dbReference type="PIRSF" id="PIRSF000722">
    <property type="entry name" value="Acetate_prop_kin"/>
    <property type="match status" value="1"/>
</dbReference>
<dbReference type="CDD" id="cd24010">
    <property type="entry name" value="ASKHA_NBD_AcK_PK"/>
    <property type="match status" value="1"/>
</dbReference>
<dbReference type="NCBIfam" id="TIGR00016">
    <property type="entry name" value="ackA"/>
    <property type="match status" value="1"/>
</dbReference>
<dbReference type="GO" id="GO:0005737">
    <property type="term" value="C:cytoplasm"/>
    <property type="evidence" value="ECO:0007669"/>
    <property type="project" value="UniProtKB-SubCell"/>
</dbReference>
<protein>
    <recommendedName>
        <fullName evidence="6">Acetate kinase</fullName>
        <ecNumber evidence="6">2.7.2.1</ecNumber>
    </recommendedName>
    <alternativeName>
        <fullName evidence="6">Acetokinase</fullName>
    </alternativeName>
</protein>
<comment type="catalytic activity">
    <reaction evidence="6">
        <text>acetate + ATP = acetyl phosphate + ADP</text>
        <dbReference type="Rhea" id="RHEA:11352"/>
        <dbReference type="ChEBI" id="CHEBI:22191"/>
        <dbReference type="ChEBI" id="CHEBI:30089"/>
        <dbReference type="ChEBI" id="CHEBI:30616"/>
        <dbReference type="ChEBI" id="CHEBI:456216"/>
        <dbReference type="EC" id="2.7.2.1"/>
    </reaction>
</comment>
<feature type="active site" description="Proton donor/acceptor" evidence="6">
    <location>
        <position position="148"/>
    </location>
</feature>
<feature type="binding site" evidence="6">
    <location>
        <begin position="283"/>
        <end position="285"/>
    </location>
    <ligand>
        <name>ATP</name>
        <dbReference type="ChEBI" id="CHEBI:30616"/>
    </ligand>
</feature>
<dbReference type="PANTHER" id="PTHR21060:SF15">
    <property type="entry name" value="ACETATE KINASE-RELATED"/>
    <property type="match status" value="1"/>
</dbReference>
<evidence type="ECO:0000256" key="4">
    <source>
        <dbReference type="ARBA" id="ARBA00022777"/>
    </source>
</evidence>
<evidence type="ECO:0000256" key="6">
    <source>
        <dbReference type="HAMAP-Rule" id="MF_00020"/>
    </source>
</evidence>
<gene>
    <name evidence="6" type="primary">ackA</name>
    <name evidence="8" type="ORF">A5802_001129</name>
</gene>
<reference evidence="8 9" key="1">
    <citation type="submission" date="2017-05" db="EMBL/GenBank/DDBJ databases">
        <title>The Genome Sequence of Enterococcus mundtii 6B1_DIV0119.</title>
        <authorList>
            <consortium name="The Broad Institute Genomics Platform"/>
            <consortium name="The Broad Institute Genomic Center for Infectious Diseases"/>
            <person name="Earl A."/>
            <person name="Manson A."/>
            <person name="Schwartman J."/>
            <person name="Gilmore M."/>
            <person name="Abouelleil A."/>
            <person name="Cao P."/>
            <person name="Chapman S."/>
            <person name="Cusick C."/>
            <person name="Shea T."/>
            <person name="Young S."/>
            <person name="Neafsey D."/>
            <person name="Nusbaum C."/>
            <person name="Birren B."/>
        </authorList>
    </citation>
    <scope>NUCLEOTIDE SEQUENCE [LARGE SCALE GENOMIC DNA]</scope>
    <source>
        <strain evidence="8 9">6B1_DIV0119</strain>
    </source>
</reference>
<dbReference type="GO" id="GO:0008776">
    <property type="term" value="F:acetate kinase activity"/>
    <property type="evidence" value="ECO:0007669"/>
    <property type="project" value="UniProtKB-UniRule"/>
</dbReference>
<dbReference type="InterPro" id="IPR043129">
    <property type="entry name" value="ATPase_NBD"/>
</dbReference>
<comment type="subunit">
    <text evidence="6">Homodimer.</text>
</comment>
<comment type="subcellular location">
    <subcellularLocation>
        <location evidence="6">Cytoplasm</location>
    </subcellularLocation>
</comment>
<evidence type="ECO:0000256" key="2">
    <source>
        <dbReference type="ARBA" id="ARBA00022679"/>
    </source>
</evidence>
<evidence type="ECO:0000313" key="8">
    <source>
        <dbReference type="EMBL" id="OTP27394.1"/>
    </source>
</evidence>
<dbReference type="Gene3D" id="3.30.420.40">
    <property type="match status" value="2"/>
</dbReference>
<dbReference type="PANTHER" id="PTHR21060">
    <property type="entry name" value="ACETATE KINASE"/>
    <property type="match status" value="1"/>
</dbReference>
<feature type="binding site" evidence="6">
    <location>
        <begin position="208"/>
        <end position="212"/>
    </location>
    <ligand>
        <name>ATP</name>
        <dbReference type="ChEBI" id="CHEBI:30616"/>
    </ligand>
</feature>
<feature type="site" description="Transition state stabilizer" evidence="6">
    <location>
        <position position="180"/>
    </location>
</feature>
<dbReference type="SUPFAM" id="SSF53067">
    <property type="entry name" value="Actin-like ATPase domain"/>
    <property type="match status" value="2"/>
</dbReference>
<dbReference type="RefSeq" id="WP_086334714.1">
    <property type="nucleotide sequence ID" value="NZ_NGMS01000001.1"/>
</dbReference>
<comment type="function">
    <text evidence="6">Catalyzes the formation of acetyl phosphate from acetate and ATP. Can also catalyze the reverse reaction.</text>
</comment>
<feature type="binding site" evidence="6">
    <location>
        <begin position="331"/>
        <end position="335"/>
    </location>
    <ligand>
        <name>ATP</name>
        <dbReference type="ChEBI" id="CHEBI:30616"/>
    </ligand>
</feature>
<feature type="binding site" evidence="6">
    <location>
        <position position="91"/>
    </location>
    <ligand>
        <name>substrate</name>
    </ligand>
</feature>
<keyword evidence="4 6" id="KW-0418">Kinase</keyword>
<dbReference type="InterPro" id="IPR000890">
    <property type="entry name" value="Aliphatic_acid_kin_short-chain"/>
</dbReference>
<dbReference type="EC" id="2.7.2.1" evidence="6"/>
<feature type="binding site" evidence="6">
    <location>
        <position position="9"/>
    </location>
    <ligand>
        <name>Mg(2+)</name>
        <dbReference type="ChEBI" id="CHEBI:18420"/>
    </ligand>
</feature>
<dbReference type="GO" id="GO:0006083">
    <property type="term" value="P:acetate metabolic process"/>
    <property type="evidence" value="ECO:0007669"/>
    <property type="project" value="TreeGrafter"/>
</dbReference>
<evidence type="ECO:0000256" key="1">
    <source>
        <dbReference type="ARBA" id="ARBA00008748"/>
    </source>
</evidence>
<dbReference type="AlphaFoldDB" id="A0A242KZM0"/>
<dbReference type="GO" id="GO:0005524">
    <property type="term" value="F:ATP binding"/>
    <property type="evidence" value="ECO:0007669"/>
    <property type="project" value="UniProtKB-KW"/>
</dbReference>
<comment type="similarity">
    <text evidence="1 6 7">Belongs to the acetokinase family.</text>
</comment>
<keyword evidence="6" id="KW-0460">Magnesium</keyword>
<dbReference type="UniPathway" id="UPA00340">
    <property type="reaction ID" value="UER00458"/>
</dbReference>
<evidence type="ECO:0000256" key="5">
    <source>
        <dbReference type="ARBA" id="ARBA00022840"/>
    </source>
</evidence>
<dbReference type="HAMAP" id="MF_00020">
    <property type="entry name" value="Acetate_kinase"/>
    <property type="match status" value="1"/>
</dbReference>
<comment type="pathway">
    <text evidence="6">Metabolic intermediate biosynthesis; acetyl-CoA biosynthesis; acetyl-CoA from acetate: step 1/2.</text>
</comment>
<accession>A0A242KZM0</accession>
<feature type="binding site" evidence="6">
    <location>
        <position position="16"/>
    </location>
    <ligand>
        <name>ATP</name>
        <dbReference type="ChEBI" id="CHEBI:30616"/>
    </ligand>
</feature>
<dbReference type="Pfam" id="PF00871">
    <property type="entry name" value="Acetate_kinase"/>
    <property type="match status" value="1"/>
</dbReference>
<feature type="site" description="Transition state stabilizer" evidence="6">
    <location>
        <position position="241"/>
    </location>
</feature>
<proteinExistence type="inferred from homology"/>